<dbReference type="Gene3D" id="3.90.1150.10">
    <property type="entry name" value="Aspartate Aminotransferase, domain 1"/>
    <property type="match status" value="1"/>
</dbReference>
<feature type="modified residue" description="N6-(pyridoxal phosphate)lysine" evidence="7">
    <location>
        <position position="193"/>
    </location>
</feature>
<keyword evidence="5 7" id="KW-0663">Pyridoxal phosphate</keyword>
<reference evidence="9 10" key="1">
    <citation type="submission" date="2019-11" db="EMBL/GenBank/DDBJ databases">
        <title>Comparative genomics of hydrocarbon-degrading Desulfosarcina strains.</title>
        <authorList>
            <person name="Watanabe M."/>
            <person name="Kojima H."/>
            <person name="Fukui M."/>
        </authorList>
    </citation>
    <scope>NUCLEOTIDE SEQUENCE [LARGE SCALE GENOMIC DNA]</scope>
    <source>
        <strain evidence="9 10">PP31</strain>
    </source>
</reference>
<evidence type="ECO:0000256" key="5">
    <source>
        <dbReference type="ARBA" id="ARBA00022898"/>
    </source>
</evidence>
<evidence type="ECO:0000256" key="4">
    <source>
        <dbReference type="ARBA" id="ARBA00022679"/>
    </source>
</evidence>
<dbReference type="PANTHER" id="PTHR21152:SF24">
    <property type="entry name" value="ALANINE--GLYOXYLATE AMINOTRANSFERASE 1"/>
    <property type="match status" value="1"/>
</dbReference>
<dbReference type="InterPro" id="IPR015422">
    <property type="entry name" value="PyrdxlP-dep_Trfase_small"/>
</dbReference>
<dbReference type="SUPFAM" id="SSF53383">
    <property type="entry name" value="PLP-dependent transferases"/>
    <property type="match status" value="1"/>
</dbReference>
<dbReference type="GO" id="GO:0004760">
    <property type="term" value="F:L-serine-pyruvate transaminase activity"/>
    <property type="evidence" value="ECO:0007669"/>
    <property type="project" value="TreeGrafter"/>
</dbReference>
<protein>
    <submittedName>
        <fullName evidence="9">Aminotransferase</fullName>
    </submittedName>
</protein>
<dbReference type="PANTHER" id="PTHR21152">
    <property type="entry name" value="AMINOTRANSFERASE CLASS V"/>
    <property type="match status" value="1"/>
</dbReference>
<evidence type="ECO:0000256" key="1">
    <source>
        <dbReference type="ARBA" id="ARBA00001933"/>
    </source>
</evidence>
<dbReference type="Pfam" id="PF00266">
    <property type="entry name" value="Aminotran_5"/>
    <property type="match status" value="1"/>
</dbReference>
<gene>
    <name evidence="9" type="ORF">DSCW_41090</name>
</gene>
<dbReference type="Gene3D" id="3.40.640.10">
    <property type="entry name" value="Type I PLP-dependent aspartate aminotransferase-like (Major domain)"/>
    <property type="match status" value="1"/>
</dbReference>
<dbReference type="KEGG" id="dwd:DSCW_41090"/>
<keyword evidence="10" id="KW-1185">Reference proteome</keyword>
<evidence type="ECO:0000256" key="2">
    <source>
        <dbReference type="ARBA" id="ARBA00009236"/>
    </source>
</evidence>
<keyword evidence="3 9" id="KW-0032">Aminotransferase</keyword>
<dbReference type="AlphaFoldDB" id="A0A5K7Z3W5"/>
<dbReference type="GO" id="GO:0019265">
    <property type="term" value="P:glycine biosynthetic process, by transamination of glyoxylate"/>
    <property type="evidence" value="ECO:0007669"/>
    <property type="project" value="TreeGrafter"/>
</dbReference>
<feature type="domain" description="Aminotransferase class V" evidence="8">
    <location>
        <begin position="29"/>
        <end position="323"/>
    </location>
</feature>
<evidence type="ECO:0000256" key="7">
    <source>
        <dbReference type="PIRSR" id="PIRSR000524-50"/>
    </source>
</evidence>
<keyword evidence="4 9" id="KW-0808">Transferase</keyword>
<evidence type="ECO:0000256" key="3">
    <source>
        <dbReference type="ARBA" id="ARBA00022576"/>
    </source>
</evidence>
<evidence type="ECO:0000313" key="9">
    <source>
        <dbReference type="EMBL" id="BBO76692.1"/>
    </source>
</evidence>
<evidence type="ECO:0000313" key="10">
    <source>
        <dbReference type="Proteomes" id="UP000427769"/>
    </source>
</evidence>
<organism evidence="9 10">
    <name type="scientific">Desulfosarcina widdelii</name>
    <dbReference type="NCBI Taxonomy" id="947919"/>
    <lineage>
        <taxon>Bacteria</taxon>
        <taxon>Pseudomonadati</taxon>
        <taxon>Thermodesulfobacteriota</taxon>
        <taxon>Desulfobacteria</taxon>
        <taxon>Desulfobacterales</taxon>
        <taxon>Desulfosarcinaceae</taxon>
        <taxon>Desulfosarcina</taxon>
    </lineage>
</organism>
<accession>A0A5K7Z3W5</accession>
<comment type="similarity">
    <text evidence="2">Belongs to the class-V pyridoxal-phosphate-dependent aminotransferase family.</text>
</comment>
<dbReference type="Proteomes" id="UP000427769">
    <property type="component" value="Chromosome"/>
</dbReference>
<sequence length="363" mass="39764">MQTYPIPMVPGPVVVPENVRQAYLKPYGSGDLETEFIDLYSRTQRLLKAILDTKDDIVIQSGEGMLALWSALKSCLVPGDRVLTVATGVFGYGIGEMAQSIGADVKTVGFGYDETINDMARIEAAIAEFKPRMITAVHCETPSGTLNPLEELGRLKHAYRVPLFYVDAVAAAGGVPVLTDDWNIDLCLGGAQKCLSAPPDTCFLSVSVKAWEIIEAVNYVGYDALKPFHRAVKDRFFPYTPNWQGVAALHAAAELLLNEGLENSYNRHDIVAQMCRRHLVDMGIDLFPTADAIPSPTVTAANIPEGFTWKAWDRRLRQSGLVVAGSYGPLAEKVFRLGHMGAQADMELMKKALNVIAEALRHR</sequence>
<dbReference type="EMBL" id="AP021875">
    <property type="protein sequence ID" value="BBO76692.1"/>
    <property type="molecule type" value="Genomic_DNA"/>
</dbReference>
<dbReference type="InterPro" id="IPR015421">
    <property type="entry name" value="PyrdxlP-dep_Trfase_major"/>
</dbReference>
<dbReference type="InterPro" id="IPR024169">
    <property type="entry name" value="SP_NH2Trfase/AEP_transaminase"/>
</dbReference>
<feature type="binding site" evidence="6">
    <location>
        <position position="336"/>
    </location>
    <ligand>
        <name>substrate</name>
    </ligand>
</feature>
<dbReference type="InterPro" id="IPR000192">
    <property type="entry name" value="Aminotrans_V_dom"/>
</dbReference>
<dbReference type="PIRSF" id="PIRSF000524">
    <property type="entry name" value="SPT"/>
    <property type="match status" value="1"/>
</dbReference>
<dbReference type="InterPro" id="IPR015424">
    <property type="entry name" value="PyrdxlP-dep_Trfase"/>
</dbReference>
<proteinExistence type="inferred from homology"/>
<evidence type="ECO:0000256" key="6">
    <source>
        <dbReference type="PIRSR" id="PIRSR000524-1"/>
    </source>
</evidence>
<evidence type="ECO:0000259" key="8">
    <source>
        <dbReference type="Pfam" id="PF00266"/>
    </source>
</evidence>
<comment type="cofactor">
    <cofactor evidence="1 7">
        <name>pyridoxal 5'-phosphate</name>
        <dbReference type="ChEBI" id="CHEBI:597326"/>
    </cofactor>
</comment>
<dbReference type="RefSeq" id="WP_176603298.1">
    <property type="nucleotide sequence ID" value="NZ_AP021875.1"/>
</dbReference>
<dbReference type="GO" id="GO:0008453">
    <property type="term" value="F:alanine-glyoxylate transaminase activity"/>
    <property type="evidence" value="ECO:0007669"/>
    <property type="project" value="TreeGrafter"/>
</dbReference>
<name>A0A5K7Z3W5_9BACT</name>